<feature type="region of interest" description="Disordered" evidence="1">
    <location>
        <begin position="1"/>
        <end position="59"/>
    </location>
</feature>
<gene>
    <name evidence="2" type="ORF">U9M48_038179</name>
</gene>
<accession>A0AAQ3UI03</accession>
<proteinExistence type="predicted"/>
<organism evidence="2 3">
    <name type="scientific">Paspalum notatum var. saurae</name>
    <dbReference type="NCBI Taxonomy" id="547442"/>
    <lineage>
        <taxon>Eukaryota</taxon>
        <taxon>Viridiplantae</taxon>
        <taxon>Streptophyta</taxon>
        <taxon>Embryophyta</taxon>
        <taxon>Tracheophyta</taxon>
        <taxon>Spermatophyta</taxon>
        <taxon>Magnoliopsida</taxon>
        <taxon>Liliopsida</taxon>
        <taxon>Poales</taxon>
        <taxon>Poaceae</taxon>
        <taxon>PACMAD clade</taxon>
        <taxon>Panicoideae</taxon>
        <taxon>Andropogonodae</taxon>
        <taxon>Paspaleae</taxon>
        <taxon>Paspalinae</taxon>
        <taxon>Paspalum</taxon>
    </lineage>
</organism>
<evidence type="ECO:0000313" key="3">
    <source>
        <dbReference type="Proteomes" id="UP001341281"/>
    </source>
</evidence>
<reference evidence="2 3" key="1">
    <citation type="submission" date="2024-02" db="EMBL/GenBank/DDBJ databases">
        <title>High-quality chromosome-scale genome assembly of Pensacola bahiagrass (Paspalum notatum Flugge var. saurae).</title>
        <authorList>
            <person name="Vega J.M."/>
            <person name="Podio M."/>
            <person name="Orjuela J."/>
            <person name="Siena L.A."/>
            <person name="Pessino S.C."/>
            <person name="Combes M.C."/>
            <person name="Mariac C."/>
            <person name="Albertini E."/>
            <person name="Pupilli F."/>
            <person name="Ortiz J.P.A."/>
            <person name="Leblanc O."/>
        </authorList>
    </citation>
    <scope>NUCLEOTIDE SEQUENCE [LARGE SCALE GENOMIC DNA]</scope>
    <source>
        <strain evidence="2">R1</strain>
        <tissue evidence="2">Leaf</tissue>
    </source>
</reference>
<evidence type="ECO:0000256" key="1">
    <source>
        <dbReference type="SAM" id="MobiDB-lite"/>
    </source>
</evidence>
<feature type="compositionally biased region" description="Low complexity" evidence="1">
    <location>
        <begin position="99"/>
        <end position="109"/>
    </location>
</feature>
<feature type="compositionally biased region" description="Low complexity" evidence="1">
    <location>
        <begin position="35"/>
        <end position="44"/>
    </location>
</feature>
<dbReference type="Proteomes" id="UP001341281">
    <property type="component" value="Chromosome 09"/>
</dbReference>
<feature type="compositionally biased region" description="Basic and acidic residues" evidence="1">
    <location>
        <begin position="165"/>
        <end position="176"/>
    </location>
</feature>
<evidence type="ECO:0000313" key="2">
    <source>
        <dbReference type="EMBL" id="WVZ92089.1"/>
    </source>
</evidence>
<keyword evidence="3" id="KW-1185">Reference proteome</keyword>
<sequence length="210" mass="22851">MSREKGGDAPVQSPSSSPISCGWNHRRGVQREMASSSSVRSSHSTRQPRDNPGRGVLASSADASTLGAWLEAVAWAPGMCDALVRDPSVRRAPRRRSSRPTTSRPPRTVPVREGREGGRGSGVRRPSRGSRLAAAWPGAARDGRPDRGYGRRRGIRLQAAGAAARDSKPRRDERPRTHMSPWSFRNSSLKQRKYGSTNSSSQYSSHGVQT</sequence>
<dbReference type="EMBL" id="CP144753">
    <property type="protein sequence ID" value="WVZ92089.1"/>
    <property type="molecule type" value="Genomic_DNA"/>
</dbReference>
<feature type="compositionally biased region" description="Low complexity" evidence="1">
    <location>
        <begin position="196"/>
        <end position="210"/>
    </location>
</feature>
<protein>
    <submittedName>
        <fullName evidence="2">Uncharacterized protein</fullName>
    </submittedName>
</protein>
<feature type="region of interest" description="Disordered" evidence="1">
    <location>
        <begin position="82"/>
        <end position="210"/>
    </location>
</feature>
<dbReference type="AlphaFoldDB" id="A0AAQ3UI03"/>
<name>A0AAQ3UI03_PASNO</name>